<evidence type="ECO:0000313" key="3">
    <source>
        <dbReference type="EMBL" id="JAD91385.1"/>
    </source>
</evidence>
<evidence type="ECO:0000256" key="2">
    <source>
        <dbReference type="SAM" id="SignalP"/>
    </source>
</evidence>
<accession>A0A0A9E0D4</accession>
<dbReference type="AlphaFoldDB" id="A0A0A9E0D4"/>
<feature type="region of interest" description="Disordered" evidence="1">
    <location>
        <begin position="35"/>
        <end position="56"/>
    </location>
</feature>
<keyword evidence="2" id="KW-0732">Signal</keyword>
<evidence type="ECO:0000256" key="1">
    <source>
        <dbReference type="SAM" id="MobiDB-lite"/>
    </source>
</evidence>
<sequence length="56" mass="6486">MQRLQLVVLFLRHTLLTPSHHLAAMCIPPSSLPLHSRRKRAPERRRVAVPQKISKI</sequence>
<dbReference type="EMBL" id="GBRH01206510">
    <property type="protein sequence ID" value="JAD91385.1"/>
    <property type="molecule type" value="Transcribed_RNA"/>
</dbReference>
<protein>
    <submittedName>
        <fullName evidence="3">Uncharacterized protein</fullName>
    </submittedName>
</protein>
<feature type="signal peptide" evidence="2">
    <location>
        <begin position="1"/>
        <end position="24"/>
    </location>
</feature>
<reference evidence="3" key="1">
    <citation type="submission" date="2014-09" db="EMBL/GenBank/DDBJ databases">
        <authorList>
            <person name="Magalhaes I.L.F."/>
            <person name="Oliveira U."/>
            <person name="Santos F.R."/>
            <person name="Vidigal T.H.D.A."/>
            <person name="Brescovit A.D."/>
            <person name="Santos A.J."/>
        </authorList>
    </citation>
    <scope>NUCLEOTIDE SEQUENCE</scope>
    <source>
        <tissue evidence="3">Shoot tissue taken approximately 20 cm above the soil surface</tissue>
    </source>
</reference>
<proteinExistence type="predicted"/>
<reference evidence="3" key="2">
    <citation type="journal article" date="2015" name="Data Brief">
        <title>Shoot transcriptome of the giant reed, Arundo donax.</title>
        <authorList>
            <person name="Barrero R.A."/>
            <person name="Guerrero F.D."/>
            <person name="Moolhuijzen P."/>
            <person name="Goolsby J.A."/>
            <person name="Tidwell J."/>
            <person name="Bellgard S.E."/>
            <person name="Bellgard M.I."/>
        </authorList>
    </citation>
    <scope>NUCLEOTIDE SEQUENCE</scope>
    <source>
        <tissue evidence="3">Shoot tissue taken approximately 20 cm above the soil surface</tissue>
    </source>
</reference>
<name>A0A0A9E0D4_ARUDO</name>
<organism evidence="3">
    <name type="scientific">Arundo donax</name>
    <name type="common">Giant reed</name>
    <name type="synonym">Donax arundinaceus</name>
    <dbReference type="NCBI Taxonomy" id="35708"/>
    <lineage>
        <taxon>Eukaryota</taxon>
        <taxon>Viridiplantae</taxon>
        <taxon>Streptophyta</taxon>
        <taxon>Embryophyta</taxon>
        <taxon>Tracheophyta</taxon>
        <taxon>Spermatophyta</taxon>
        <taxon>Magnoliopsida</taxon>
        <taxon>Liliopsida</taxon>
        <taxon>Poales</taxon>
        <taxon>Poaceae</taxon>
        <taxon>PACMAD clade</taxon>
        <taxon>Arundinoideae</taxon>
        <taxon>Arundineae</taxon>
        <taxon>Arundo</taxon>
    </lineage>
</organism>
<feature type="chain" id="PRO_5002045189" evidence="2">
    <location>
        <begin position="25"/>
        <end position="56"/>
    </location>
</feature>